<evidence type="ECO:0000256" key="7">
    <source>
        <dbReference type="ARBA" id="ARBA00022840"/>
    </source>
</evidence>
<dbReference type="NCBIfam" id="NF005301">
    <property type="entry name" value="PRK06830.1"/>
    <property type="match status" value="1"/>
</dbReference>
<comment type="subcellular location">
    <subcellularLocation>
        <location evidence="12">Cytoplasm</location>
    </subcellularLocation>
</comment>
<keyword evidence="4 12" id="KW-0479">Metal-binding</keyword>
<evidence type="ECO:0000256" key="10">
    <source>
        <dbReference type="ARBA" id="ARBA00048070"/>
    </source>
</evidence>
<comment type="cofactor">
    <cofactor evidence="1 12">
        <name>Mg(2+)</name>
        <dbReference type="ChEBI" id="CHEBI:18420"/>
    </cofactor>
</comment>
<feature type="binding site" evidence="12">
    <location>
        <position position="87"/>
    </location>
    <ligand>
        <name>ATP</name>
        <dbReference type="ChEBI" id="CHEBI:30616"/>
    </ligand>
</feature>
<evidence type="ECO:0000256" key="11">
    <source>
        <dbReference type="ARBA" id="ARBA00048072"/>
    </source>
</evidence>
<feature type="binding site" evidence="12">
    <location>
        <begin position="178"/>
        <end position="181"/>
    </location>
    <ligand>
        <name>ATP</name>
        <dbReference type="ChEBI" id="CHEBI:30616"/>
    </ligand>
</feature>
<evidence type="ECO:0000256" key="4">
    <source>
        <dbReference type="ARBA" id="ARBA00022723"/>
    </source>
</evidence>
<evidence type="ECO:0000256" key="5">
    <source>
        <dbReference type="ARBA" id="ARBA00022741"/>
    </source>
</evidence>
<dbReference type="FunFam" id="3.40.50.450:FF:000002">
    <property type="entry name" value="ATP-dependent 6-phosphofructokinase"/>
    <property type="match status" value="1"/>
</dbReference>
<keyword evidence="12" id="KW-0963">Cytoplasm</keyword>
<comment type="subunit">
    <text evidence="12">Homodimer.</text>
</comment>
<evidence type="ECO:0000256" key="3">
    <source>
        <dbReference type="ARBA" id="ARBA00022679"/>
    </source>
</evidence>
<keyword evidence="5 12" id="KW-0547">Nucleotide-binding</keyword>
<dbReference type="InterPro" id="IPR022953">
    <property type="entry name" value="ATP_PFK"/>
</dbReference>
<feature type="binding site" evidence="12">
    <location>
        <position position="308"/>
    </location>
    <ligand>
        <name>substrate</name>
    </ligand>
</feature>
<keyword evidence="7 12" id="KW-0067">ATP-binding</keyword>
<feature type="binding site" evidence="12">
    <location>
        <begin position="153"/>
        <end position="154"/>
    </location>
    <ligand>
        <name>ATP</name>
        <dbReference type="ChEBI" id="CHEBI:30616"/>
    </ligand>
</feature>
<feature type="binding site" evidence="12">
    <location>
        <begin position="361"/>
        <end position="364"/>
    </location>
    <ligand>
        <name>substrate</name>
    </ligand>
</feature>
<evidence type="ECO:0000256" key="1">
    <source>
        <dbReference type="ARBA" id="ARBA00001946"/>
    </source>
</evidence>
<feature type="domain" description="Phosphofructokinase" evidence="13">
    <location>
        <begin position="80"/>
        <end position="386"/>
    </location>
</feature>
<dbReference type="GO" id="GO:0047334">
    <property type="term" value="F:diphosphate-fructose-6-phosphate 1-phosphotransferase activity"/>
    <property type="evidence" value="ECO:0007669"/>
    <property type="project" value="UniProtKB-EC"/>
</dbReference>
<feature type="binding site" evidence="12">
    <location>
        <begin position="207"/>
        <end position="209"/>
    </location>
    <ligand>
        <name>substrate</name>
    </ligand>
</feature>
<dbReference type="HAMAP" id="MF_01981">
    <property type="entry name" value="Phosphofructokinase_II_X"/>
    <property type="match status" value="1"/>
</dbReference>
<dbReference type="SUPFAM" id="SSF53784">
    <property type="entry name" value="Phosphofructokinase"/>
    <property type="match status" value="1"/>
</dbReference>
<keyword evidence="8 12" id="KW-0460">Magnesium</keyword>
<dbReference type="InterPro" id="IPR012004">
    <property type="entry name" value="PyroP-dep_PFK_TP0108"/>
</dbReference>
<evidence type="ECO:0000259" key="13">
    <source>
        <dbReference type="Pfam" id="PF00365"/>
    </source>
</evidence>
<dbReference type="GO" id="GO:0003872">
    <property type="term" value="F:6-phosphofructokinase activity"/>
    <property type="evidence" value="ECO:0007669"/>
    <property type="project" value="UniProtKB-UniRule"/>
</dbReference>
<dbReference type="GO" id="GO:0005524">
    <property type="term" value="F:ATP binding"/>
    <property type="evidence" value="ECO:0007669"/>
    <property type="project" value="UniProtKB-KW"/>
</dbReference>
<dbReference type="PIRSF" id="PIRSF000534">
    <property type="entry name" value="PPi_PFK_TP0108"/>
    <property type="match status" value="1"/>
</dbReference>
<feature type="binding site" evidence="12">
    <location>
        <begin position="252"/>
        <end position="254"/>
    </location>
    <ligand>
        <name>substrate</name>
    </ligand>
</feature>
<name>A0A2H0LQM2_9BACT</name>
<organism evidence="14 15">
    <name type="scientific">Candidatus Abzuiibacterium crystallinum</name>
    <dbReference type="NCBI Taxonomy" id="1974748"/>
    <lineage>
        <taxon>Bacteria</taxon>
        <taxon>Pseudomonadati</taxon>
        <taxon>Candidatus Omnitrophota</taxon>
        <taxon>Candidatus Abzuiibacterium</taxon>
    </lineage>
</organism>
<evidence type="ECO:0000256" key="2">
    <source>
        <dbReference type="ARBA" id="ARBA00003138"/>
    </source>
</evidence>
<feature type="binding site" evidence="12">
    <location>
        <position position="179"/>
    </location>
    <ligand>
        <name>Mg(2+)</name>
        <dbReference type="ChEBI" id="CHEBI:18420"/>
        <note>catalytic</note>
    </ligand>
</feature>
<dbReference type="Pfam" id="PF00365">
    <property type="entry name" value="PFK"/>
    <property type="match status" value="1"/>
</dbReference>
<proteinExistence type="inferred from homology"/>
<dbReference type="Gene3D" id="3.40.50.450">
    <property type="match status" value="1"/>
</dbReference>
<dbReference type="UniPathway" id="UPA00109">
    <property type="reaction ID" value="UER00182"/>
</dbReference>
<protein>
    <recommendedName>
        <fullName evidence="12">ATP-dependent 6-phosphofructokinase</fullName>
        <shortName evidence="12">ATP-PFK</shortName>
        <shortName evidence="12">Phosphofructokinase</shortName>
        <ecNumber evidence="12">2.7.1.11</ecNumber>
    </recommendedName>
    <alternativeName>
        <fullName evidence="12">Phosphohexokinase</fullName>
    </alternativeName>
</protein>
<feature type="site" description="Important for substrate specificity; cannot use PPi as phosphoryl donor" evidence="12">
    <location>
        <position position="180"/>
    </location>
</feature>
<dbReference type="PANTHER" id="PTHR45770">
    <property type="entry name" value="ATP-DEPENDENT 6-PHOSPHOFRUCTOKINASE 1"/>
    <property type="match status" value="1"/>
</dbReference>
<dbReference type="Proteomes" id="UP000230859">
    <property type="component" value="Unassembled WGS sequence"/>
</dbReference>
<reference evidence="14 15" key="1">
    <citation type="submission" date="2017-09" db="EMBL/GenBank/DDBJ databases">
        <title>Depth-based differentiation of microbial function through sediment-hosted aquifers and enrichment of novel symbionts in the deep terrestrial subsurface.</title>
        <authorList>
            <person name="Probst A.J."/>
            <person name="Ladd B."/>
            <person name="Jarett J.K."/>
            <person name="Geller-Mcgrath D.E."/>
            <person name="Sieber C.M."/>
            <person name="Emerson J.B."/>
            <person name="Anantharaman K."/>
            <person name="Thomas B.C."/>
            <person name="Malmstrom R."/>
            <person name="Stieglmeier M."/>
            <person name="Klingl A."/>
            <person name="Woyke T."/>
            <person name="Ryan C.M."/>
            <person name="Banfield J.F."/>
        </authorList>
    </citation>
    <scope>NUCLEOTIDE SEQUENCE [LARGE SCALE GENOMIC DNA]</scope>
    <source>
        <strain evidence="14">CG11_big_fil_rev_8_21_14_0_20_45_26</strain>
    </source>
</reference>
<comment type="catalytic activity">
    <reaction evidence="11">
        <text>beta-D-fructose 6-phosphate + diphosphate = beta-D-fructose 1,6-bisphosphate + phosphate + H(+)</text>
        <dbReference type="Rhea" id="RHEA:13613"/>
        <dbReference type="ChEBI" id="CHEBI:15378"/>
        <dbReference type="ChEBI" id="CHEBI:32966"/>
        <dbReference type="ChEBI" id="CHEBI:33019"/>
        <dbReference type="ChEBI" id="CHEBI:43474"/>
        <dbReference type="ChEBI" id="CHEBI:57634"/>
        <dbReference type="EC" id="2.7.1.90"/>
    </reaction>
</comment>
<comment type="similarity">
    <text evidence="12">Belongs to the phosphofructokinase type A (PFKA) family. PPi-dependent PFK group II subfamily. Atypical ATP-dependent clade 'X' sub-subfamily.</text>
</comment>
<evidence type="ECO:0000313" key="14">
    <source>
        <dbReference type="EMBL" id="PIQ86677.1"/>
    </source>
</evidence>
<dbReference type="GO" id="GO:0005737">
    <property type="term" value="C:cytoplasm"/>
    <property type="evidence" value="ECO:0007669"/>
    <property type="project" value="UniProtKB-SubCell"/>
</dbReference>
<dbReference type="GO" id="GO:0046872">
    <property type="term" value="F:metal ion binding"/>
    <property type="evidence" value="ECO:0007669"/>
    <property type="project" value="UniProtKB-KW"/>
</dbReference>
<comment type="function">
    <text evidence="12">Catalyzes the phosphorylation of D-fructose 6-phosphate to fructose 1,6-bisphosphate by ATP, the first committing step of glycolysis.</text>
</comment>
<evidence type="ECO:0000256" key="8">
    <source>
        <dbReference type="ARBA" id="ARBA00022842"/>
    </source>
</evidence>
<keyword evidence="9 12" id="KW-0324">Glycolysis</keyword>
<dbReference type="PRINTS" id="PR00476">
    <property type="entry name" value="PHFRCTKINASE"/>
</dbReference>
<dbReference type="InterPro" id="IPR000023">
    <property type="entry name" value="Phosphofructokinase_dom"/>
</dbReference>
<dbReference type="EMBL" id="PCVY01000037">
    <property type="protein sequence ID" value="PIQ86677.1"/>
    <property type="molecule type" value="Genomic_DNA"/>
</dbReference>
<keyword evidence="6 12" id="KW-0418">Kinase</keyword>
<dbReference type="InterPro" id="IPR050929">
    <property type="entry name" value="PFKA"/>
</dbReference>
<dbReference type="InterPro" id="IPR035966">
    <property type="entry name" value="PKF_sf"/>
</dbReference>
<keyword evidence="3 12" id="KW-0808">Transferase</keyword>
<comment type="catalytic activity">
    <reaction evidence="10 12">
        <text>beta-D-fructose 6-phosphate + ATP = beta-D-fructose 1,6-bisphosphate + ADP + H(+)</text>
        <dbReference type="Rhea" id="RHEA:16109"/>
        <dbReference type="ChEBI" id="CHEBI:15378"/>
        <dbReference type="ChEBI" id="CHEBI:30616"/>
        <dbReference type="ChEBI" id="CHEBI:32966"/>
        <dbReference type="ChEBI" id="CHEBI:57634"/>
        <dbReference type="ChEBI" id="CHEBI:456216"/>
        <dbReference type="EC" id="2.7.1.11"/>
    </reaction>
</comment>
<gene>
    <name evidence="12" type="primary">pfkA</name>
    <name evidence="14" type="ORF">COV74_03670</name>
</gene>
<comment type="function">
    <text evidence="2">Catalyzes the phosphorylation of D-fructose 6-phosphate, the first committing step of glycolysis. Uses inorganic phosphate (PPi) as phosphoryl donor instead of ATP like common ATP-dependent phosphofructokinases (ATP-PFKs), which renders the reaction reversible, and can thus function both in glycolysis and gluconeogenesis. Consistently, PPi-PFK can replace the enzymes of both the forward (ATP-PFK) and reverse (fructose-bisphosphatase (FBPase)) reactions.</text>
</comment>
<evidence type="ECO:0000313" key="15">
    <source>
        <dbReference type="Proteomes" id="UP000230859"/>
    </source>
</evidence>
<comment type="caution">
    <text evidence="14">The sequence shown here is derived from an EMBL/GenBank/DDBJ whole genome shotgun (WGS) entry which is preliminary data.</text>
</comment>
<dbReference type="GO" id="GO:0006002">
    <property type="term" value="P:fructose 6-phosphate metabolic process"/>
    <property type="evidence" value="ECO:0007669"/>
    <property type="project" value="InterPro"/>
</dbReference>
<evidence type="ECO:0000256" key="6">
    <source>
        <dbReference type="ARBA" id="ARBA00022777"/>
    </source>
</evidence>
<evidence type="ECO:0000256" key="12">
    <source>
        <dbReference type="HAMAP-Rule" id="MF_01981"/>
    </source>
</evidence>
<accession>A0A2H0LQM2</accession>
<comment type="pathway">
    <text evidence="12">Carbohydrate degradation; glycolysis; D-glyceraldehyde 3-phosphate and glycerone phosphate from D-glucose: step 3/4.</text>
</comment>
<dbReference type="AlphaFoldDB" id="A0A2H0LQM2"/>
<sequence length="439" mass="48433">MTNVDFTISRLGVPQINTPLRALLARKCWPVHFVSDQEQVPFDPNIKTLREVFQKGGEILSVERAGPREKIYFDPQKTKAGIVTCGGLCPGINDVIREIVMQLYYRYGTMEIYGFRYGYEGLIETYGHEVKTLTPDTVAHIHRMGGSILSSSRGQQDSSSMVNYLKKLGVNMLFVIGGDGTLRGALDIAEHAEKVKYELSVIGIPKTVDNDILHIDRSFGFETAFSEATKSIISAHAEAKGVKNGVGLVKLMGRSSGFIACFAALAMNDVNFVIIPEVPVELEGKKGFLEVLKKRLEAKKHAVIVVAEGSMQDVIAGEDLGKDASGNIRFKDAGIFLRNRINAYFKNQNMEVNIKYIDPSYIIRSIEASPLDNVYCLRLAQNAVHAAMSGRTKMVVGLRHGHFVHLPMALLAQGRRQVDADGELWQSVLSATGQPAIFE</sequence>
<dbReference type="EC" id="2.7.1.11" evidence="12"/>
<feature type="active site" description="Proton acceptor" evidence="12">
    <location>
        <position position="209"/>
    </location>
</feature>
<evidence type="ECO:0000256" key="9">
    <source>
        <dbReference type="ARBA" id="ARBA00023152"/>
    </source>
</evidence>